<dbReference type="AlphaFoldDB" id="Q6EP10"/>
<accession>Q6EP10</accession>
<protein>
    <submittedName>
        <fullName evidence="1">Uncharacterized protein</fullName>
    </submittedName>
</protein>
<name>Q6EP10_ORYSJ</name>
<reference evidence="2" key="2">
    <citation type="journal article" date="2008" name="Nucleic Acids Res.">
        <title>The rice annotation project database (RAP-DB): 2008 update.</title>
        <authorList>
            <consortium name="The rice annotation project (RAP)"/>
        </authorList>
    </citation>
    <scope>GENOME REANNOTATION</scope>
    <source>
        <strain evidence="2">cv. Nipponbare</strain>
    </source>
</reference>
<organism evidence="1 2">
    <name type="scientific">Oryza sativa subsp. japonica</name>
    <name type="common">Rice</name>
    <dbReference type="NCBI Taxonomy" id="39947"/>
    <lineage>
        <taxon>Eukaryota</taxon>
        <taxon>Viridiplantae</taxon>
        <taxon>Streptophyta</taxon>
        <taxon>Embryophyta</taxon>
        <taxon>Tracheophyta</taxon>
        <taxon>Spermatophyta</taxon>
        <taxon>Magnoliopsida</taxon>
        <taxon>Liliopsida</taxon>
        <taxon>Poales</taxon>
        <taxon>Poaceae</taxon>
        <taxon>BOP clade</taxon>
        <taxon>Oryzoideae</taxon>
        <taxon>Oryzeae</taxon>
        <taxon>Oryzinae</taxon>
        <taxon>Oryza</taxon>
        <taxon>Oryza sativa</taxon>
    </lineage>
</organism>
<evidence type="ECO:0000313" key="1">
    <source>
        <dbReference type="EMBL" id="BAD29610.1"/>
    </source>
</evidence>
<gene>
    <name evidence="1" type="primary">B1106B03.29</name>
</gene>
<reference evidence="2" key="1">
    <citation type="journal article" date="2005" name="Nature">
        <title>The map-based sequence of the rice genome.</title>
        <authorList>
            <consortium name="International rice genome sequencing project (IRGSP)"/>
            <person name="Matsumoto T."/>
            <person name="Wu J."/>
            <person name="Kanamori H."/>
            <person name="Katayose Y."/>
            <person name="Fujisawa M."/>
            <person name="Namiki N."/>
            <person name="Mizuno H."/>
            <person name="Yamamoto K."/>
            <person name="Antonio B.A."/>
            <person name="Baba T."/>
            <person name="Sakata K."/>
            <person name="Nagamura Y."/>
            <person name="Aoki H."/>
            <person name="Arikawa K."/>
            <person name="Arita K."/>
            <person name="Bito T."/>
            <person name="Chiden Y."/>
            <person name="Fujitsuka N."/>
            <person name="Fukunaka R."/>
            <person name="Hamada M."/>
            <person name="Harada C."/>
            <person name="Hayashi A."/>
            <person name="Hijishita S."/>
            <person name="Honda M."/>
            <person name="Hosokawa S."/>
            <person name="Ichikawa Y."/>
            <person name="Idonuma A."/>
            <person name="Iijima M."/>
            <person name="Ikeda M."/>
            <person name="Ikeno M."/>
            <person name="Ito K."/>
            <person name="Ito S."/>
            <person name="Ito T."/>
            <person name="Ito Y."/>
            <person name="Ito Y."/>
            <person name="Iwabuchi A."/>
            <person name="Kamiya K."/>
            <person name="Karasawa W."/>
            <person name="Kurita K."/>
            <person name="Katagiri S."/>
            <person name="Kikuta A."/>
            <person name="Kobayashi H."/>
            <person name="Kobayashi N."/>
            <person name="Machita K."/>
            <person name="Maehara T."/>
            <person name="Masukawa M."/>
            <person name="Mizubayashi T."/>
            <person name="Mukai Y."/>
            <person name="Nagasaki H."/>
            <person name="Nagata Y."/>
            <person name="Naito S."/>
            <person name="Nakashima M."/>
            <person name="Nakama Y."/>
            <person name="Nakamichi Y."/>
            <person name="Nakamura M."/>
            <person name="Meguro A."/>
            <person name="Negishi M."/>
            <person name="Ohta I."/>
            <person name="Ohta T."/>
            <person name="Okamoto M."/>
            <person name="Ono N."/>
            <person name="Saji S."/>
            <person name="Sakaguchi M."/>
            <person name="Sakai K."/>
            <person name="Shibata M."/>
            <person name="Shimokawa T."/>
            <person name="Song J."/>
            <person name="Takazaki Y."/>
            <person name="Terasawa K."/>
            <person name="Tsugane M."/>
            <person name="Tsuji K."/>
            <person name="Ueda S."/>
            <person name="Waki K."/>
            <person name="Yamagata H."/>
            <person name="Yamamoto M."/>
            <person name="Yamamoto S."/>
            <person name="Yamane H."/>
            <person name="Yoshiki S."/>
            <person name="Yoshihara R."/>
            <person name="Yukawa K."/>
            <person name="Zhong H."/>
            <person name="Yano M."/>
            <person name="Yuan Q."/>
            <person name="Ouyang S."/>
            <person name="Liu J."/>
            <person name="Jones K.M."/>
            <person name="Gansberger K."/>
            <person name="Moffat K."/>
            <person name="Hill J."/>
            <person name="Bera J."/>
            <person name="Fadrosh D."/>
            <person name="Jin S."/>
            <person name="Johri S."/>
            <person name="Kim M."/>
            <person name="Overton L."/>
            <person name="Reardon M."/>
            <person name="Tsitrin T."/>
            <person name="Vuong H."/>
            <person name="Weaver B."/>
            <person name="Ciecko A."/>
            <person name="Tallon L."/>
            <person name="Jackson J."/>
            <person name="Pai G."/>
            <person name="Aken S.V."/>
            <person name="Utterback T."/>
            <person name="Reidmuller S."/>
            <person name="Feldblyum T."/>
            <person name="Hsiao J."/>
            <person name="Zismann V."/>
            <person name="Iobst S."/>
            <person name="de Vazeille A.R."/>
            <person name="Buell C.R."/>
            <person name="Ying K."/>
            <person name="Li Y."/>
            <person name="Lu T."/>
            <person name="Huang Y."/>
            <person name="Zhao Q."/>
            <person name="Feng Q."/>
            <person name="Zhang L."/>
            <person name="Zhu J."/>
            <person name="Weng Q."/>
            <person name="Mu J."/>
            <person name="Lu Y."/>
            <person name="Fan D."/>
            <person name="Liu Y."/>
            <person name="Guan J."/>
            <person name="Zhang Y."/>
            <person name="Yu S."/>
            <person name="Liu X."/>
            <person name="Zhang Y."/>
            <person name="Hong G."/>
            <person name="Han B."/>
            <person name="Choisne N."/>
            <person name="Demange N."/>
            <person name="Orjeda G."/>
            <person name="Samain S."/>
            <person name="Cattolico L."/>
            <person name="Pelletier E."/>
            <person name="Couloux A."/>
            <person name="Segurens B."/>
            <person name="Wincker P."/>
            <person name="D'Hont A."/>
            <person name="Scarpelli C."/>
            <person name="Weissenbach J."/>
            <person name="Salanoubat M."/>
            <person name="Quetier F."/>
            <person name="Yu Y."/>
            <person name="Kim H.R."/>
            <person name="Rambo T."/>
            <person name="Currie J."/>
            <person name="Collura K."/>
            <person name="Luo M."/>
            <person name="Yang T."/>
            <person name="Ammiraju J.S.S."/>
            <person name="Engler F."/>
            <person name="Soderlund C."/>
            <person name="Wing R.A."/>
            <person name="Palmer L.E."/>
            <person name="de la Bastide M."/>
            <person name="Spiegel L."/>
            <person name="Nascimento L."/>
            <person name="Zutavern T."/>
            <person name="O'Shaughnessy A."/>
            <person name="Dike S."/>
            <person name="Dedhia N."/>
            <person name="Preston R."/>
            <person name="Balija V."/>
            <person name="McCombie W.R."/>
            <person name="Chow T."/>
            <person name="Chen H."/>
            <person name="Chung M."/>
            <person name="Chen C."/>
            <person name="Shaw J."/>
            <person name="Wu H."/>
            <person name="Hsiao K."/>
            <person name="Chao Y."/>
            <person name="Chu M."/>
            <person name="Cheng C."/>
            <person name="Hour A."/>
            <person name="Lee P."/>
            <person name="Lin S."/>
            <person name="Lin Y."/>
            <person name="Liou J."/>
            <person name="Liu S."/>
            <person name="Hsing Y."/>
            <person name="Raghuvanshi S."/>
            <person name="Mohanty A."/>
            <person name="Bharti A.K."/>
            <person name="Gaur A."/>
            <person name="Gupta V."/>
            <person name="Kumar D."/>
            <person name="Ravi V."/>
            <person name="Vij S."/>
            <person name="Kapur A."/>
            <person name="Khurana P."/>
            <person name="Khurana P."/>
            <person name="Khurana J.P."/>
            <person name="Tyagi A.K."/>
            <person name="Gaikwad K."/>
            <person name="Singh A."/>
            <person name="Dalal V."/>
            <person name="Srivastava S."/>
            <person name="Dixit A."/>
            <person name="Pal A.K."/>
            <person name="Ghazi I.A."/>
            <person name="Yadav M."/>
            <person name="Pandit A."/>
            <person name="Bhargava A."/>
            <person name="Sureshbabu K."/>
            <person name="Batra K."/>
            <person name="Sharma T.R."/>
            <person name="Mohapatra T."/>
            <person name="Singh N.K."/>
            <person name="Messing J."/>
            <person name="Nelson A.B."/>
            <person name="Fuks G."/>
            <person name="Kavchok S."/>
            <person name="Keizer G."/>
            <person name="Linton E."/>
            <person name="Llaca V."/>
            <person name="Song R."/>
            <person name="Tanyolac B."/>
            <person name="Young S."/>
            <person name="Ho-Il K."/>
            <person name="Hahn J.H."/>
            <person name="Sangsakoo G."/>
            <person name="Vanavichit A."/>
            <person name="de Mattos Luiz.A.T."/>
            <person name="Zimmer P.D."/>
            <person name="Malone G."/>
            <person name="Dellagostin O."/>
            <person name="de Oliveira A.C."/>
            <person name="Bevan M."/>
            <person name="Bancroft I."/>
            <person name="Minx P."/>
            <person name="Cordum H."/>
            <person name="Wilson R."/>
            <person name="Cheng Z."/>
            <person name="Jin W."/>
            <person name="Jiang J."/>
            <person name="Leong S.A."/>
            <person name="Iwama H."/>
            <person name="Gojobori T."/>
            <person name="Itoh T."/>
            <person name="Niimura Y."/>
            <person name="Fujii Y."/>
            <person name="Habara T."/>
            <person name="Sakai H."/>
            <person name="Sato Y."/>
            <person name="Wilson G."/>
            <person name="Kumar K."/>
            <person name="McCouch S."/>
            <person name="Juretic N."/>
            <person name="Hoen D."/>
            <person name="Wright S."/>
            <person name="Bruskiewich R."/>
            <person name="Bureau T."/>
            <person name="Miyao A."/>
            <person name="Hirochika H."/>
            <person name="Nishikawa T."/>
            <person name="Kadowaki K."/>
            <person name="Sugiura M."/>
            <person name="Burr B."/>
            <person name="Sasaki T."/>
        </authorList>
    </citation>
    <scope>NUCLEOTIDE SEQUENCE [LARGE SCALE GENOMIC DNA]</scope>
    <source>
        <strain evidence="2">cv. Nipponbare</strain>
    </source>
</reference>
<proteinExistence type="predicted"/>
<sequence>MVGTKEAEDCFADEADPIYSDGGVFVVQELSIASKNITPFLCTTHACVRHDNAEHQIEATKVIMITTPYQFAKVRTHQIING</sequence>
<dbReference type="EMBL" id="AP006449">
    <property type="protein sequence ID" value="BAD29610.1"/>
    <property type="molecule type" value="Genomic_DNA"/>
</dbReference>
<dbReference type="Proteomes" id="UP000000763">
    <property type="component" value="Chromosome 9"/>
</dbReference>
<evidence type="ECO:0000313" key="2">
    <source>
        <dbReference type="Proteomes" id="UP000000763"/>
    </source>
</evidence>